<gene>
    <name evidence="8" type="ORF">GCM10009747_06620</name>
</gene>
<feature type="domain" description="Response regulatory" evidence="7">
    <location>
        <begin position="7"/>
        <end position="125"/>
    </location>
</feature>
<dbReference type="InterPro" id="IPR039420">
    <property type="entry name" value="WalR-like"/>
</dbReference>
<sequence>MVDVTVRVVVADDQELVRAGLRMILNAQPDIEVVGEAADGAEAVALAHRLRPDVCLLDIRMPVLDGIEATRELAGPEVADPIPVVVITTFDLDEYVYAALRAGARGFLLKDAGPAMLAEAVHAAARGDALIAPSITVRLLETFAGSAQAAPAASPAEPLTEREQEVLAEVARGLGNGEIAAELHISLSTVKTHVASIMTKIGARNRVELAIWALGRGGTGSKVRRSN</sequence>
<evidence type="ECO:0000259" key="6">
    <source>
        <dbReference type="PROSITE" id="PS50043"/>
    </source>
</evidence>
<dbReference type="InterPro" id="IPR011006">
    <property type="entry name" value="CheY-like_superfamily"/>
</dbReference>
<dbReference type="Pfam" id="PF00072">
    <property type="entry name" value="Response_reg"/>
    <property type="match status" value="1"/>
</dbReference>
<evidence type="ECO:0000256" key="5">
    <source>
        <dbReference type="PROSITE-ProRule" id="PRU00169"/>
    </source>
</evidence>
<dbReference type="PROSITE" id="PS00622">
    <property type="entry name" value="HTH_LUXR_1"/>
    <property type="match status" value="1"/>
</dbReference>
<evidence type="ECO:0000313" key="9">
    <source>
        <dbReference type="Proteomes" id="UP001500506"/>
    </source>
</evidence>
<reference evidence="8 9" key="1">
    <citation type="journal article" date="2019" name="Int. J. Syst. Evol. Microbiol.">
        <title>The Global Catalogue of Microorganisms (GCM) 10K type strain sequencing project: providing services to taxonomists for standard genome sequencing and annotation.</title>
        <authorList>
            <consortium name="The Broad Institute Genomics Platform"/>
            <consortium name="The Broad Institute Genome Sequencing Center for Infectious Disease"/>
            <person name="Wu L."/>
            <person name="Ma J."/>
        </authorList>
    </citation>
    <scope>NUCLEOTIDE SEQUENCE [LARGE SCALE GENOMIC DNA]</scope>
    <source>
        <strain evidence="8 9">JCM 14319</strain>
    </source>
</reference>
<comment type="caution">
    <text evidence="8">The sequence shown here is derived from an EMBL/GenBank/DDBJ whole genome shotgun (WGS) entry which is preliminary data.</text>
</comment>
<protein>
    <submittedName>
        <fullName evidence="8">Response regulator transcription factor</fullName>
    </submittedName>
</protein>
<keyword evidence="2" id="KW-0805">Transcription regulation</keyword>
<dbReference type="SMART" id="SM00421">
    <property type="entry name" value="HTH_LUXR"/>
    <property type="match status" value="1"/>
</dbReference>
<dbReference type="PANTHER" id="PTHR43214">
    <property type="entry name" value="TWO-COMPONENT RESPONSE REGULATOR"/>
    <property type="match status" value="1"/>
</dbReference>
<evidence type="ECO:0000256" key="1">
    <source>
        <dbReference type="ARBA" id="ARBA00022553"/>
    </source>
</evidence>
<dbReference type="Proteomes" id="UP001500506">
    <property type="component" value="Unassembled WGS sequence"/>
</dbReference>
<evidence type="ECO:0000256" key="2">
    <source>
        <dbReference type="ARBA" id="ARBA00023015"/>
    </source>
</evidence>
<dbReference type="PROSITE" id="PS50110">
    <property type="entry name" value="RESPONSE_REGULATORY"/>
    <property type="match status" value="1"/>
</dbReference>
<dbReference type="InterPro" id="IPR001789">
    <property type="entry name" value="Sig_transdc_resp-reg_receiver"/>
</dbReference>
<evidence type="ECO:0000256" key="4">
    <source>
        <dbReference type="ARBA" id="ARBA00023163"/>
    </source>
</evidence>
<dbReference type="EMBL" id="BAAANH010000001">
    <property type="protein sequence ID" value="GAA1751853.1"/>
    <property type="molecule type" value="Genomic_DNA"/>
</dbReference>
<keyword evidence="4" id="KW-0804">Transcription</keyword>
<feature type="modified residue" description="4-aspartylphosphate" evidence="5">
    <location>
        <position position="58"/>
    </location>
</feature>
<dbReference type="SUPFAM" id="SSF46894">
    <property type="entry name" value="C-terminal effector domain of the bipartite response regulators"/>
    <property type="match status" value="1"/>
</dbReference>
<keyword evidence="9" id="KW-1185">Reference proteome</keyword>
<dbReference type="CDD" id="cd06170">
    <property type="entry name" value="LuxR_C_like"/>
    <property type="match status" value="1"/>
</dbReference>
<dbReference type="PROSITE" id="PS50043">
    <property type="entry name" value="HTH_LUXR_2"/>
    <property type="match status" value="1"/>
</dbReference>
<keyword evidence="1 5" id="KW-0597">Phosphoprotein</keyword>
<accession>A0ABN2KBC3</accession>
<dbReference type="Gene3D" id="3.40.50.2300">
    <property type="match status" value="1"/>
</dbReference>
<proteinExistence type="predicted"/>
<evidence type="ECO:0000256" key="3">
    <source>
        <dbReference type="ARBA" id="ARBA00023125"/>
    </source>
</evidence>
<dbReference type="PANTHER" id="PTHR43214:SF24">
    <property type="entry name" value="TRANSCRIPTIONAL REGULATORY PROTEIN NARL-RELATED"/>
    <property type="match status" value="1"/>
</dbReference>
<name>A0ABN2KBC3_9MICO</name>
<dbReference type="InterPro" id="IPR000792">
    <property type="entry name" value="Tscrpt_reg_LuxR_C"/>
</dbReference>
<dbReference type="SUPFAM" id="SSF52172">
    <property type="entry name" value="CheY-like"/>
    <property type="match status" value="1"/>
</dbReference>
<dbReference type="Pfam" id="PF00196">
    <property type="entry name" value="GerE"/>
    <property type="match status" value="1"/>
</dbReference>
<dbReference type="InterPro" id="IPR058245">
    <property type="entry name" value="NreC/VraR/RcsB-like_REC"/>
</dbReference>
<evidence type="ECO:0000313" key="8">
    <source>
        <dbReference type="EMBL" id="GAA1751853.1"/>
    </source>
</evidence>
<dbReference type="InterPro" id="IPR016032">
    <property type="entry name" value="Sig_transdc_resp-reg_C-effctor"/>
</dbReference>
<keyword evidence="3" id="KW-0238">DNA-binding</keyword>
<dbReference type="SMART" id="SM00448">
    <property type="entry name" value="REC"/>
    <property type="match status" value="1"/>
</dbReference>
<organism evidence="8 9">
    <name type="scientific">Agromyces humatus</name>
    <dbReference type="NCBI Taxonomy" id="279573"/>
    <lineage>
        <taxon>Bacteria</taxon>
        <taxon>Bacillati</taxon>
        <taxon>Actinomycetota</taxon>
        <taxon>Actinomycetes</taxon>
        <taxon>Micrococcales</taxon>
        <taxon>Microbacteriaceae</taxon>
        <taxon>Agromyces</taxon>
    </lineage>
</organism>
<evidence type="ECO:0000259" key="7">
    <source>
        <dbReference type="PROSITE" id="PS50110"/>
    </source>
</evidence>
<dbReference type="PRINTS" id="PR00038">
    <property type="entry name" value="HTHLUXR"/>
</dbReference>
<dbReference type="CDD" id="cd17535">
    <property type="entry name" value="REC_NarL-like"/>
    <property type="match status" value="1"/>
</dbReference>
<feature type="domain" description="HTH luxR-type" evidence="6">
    <location>
        <begin position="152"/>
        <end position="217"/>
    </location>
</feature>